<evidence type="ECO:0000313" key="3">
    <source>
        <dbReference type="Proteomes" id="UP000217199"/>
    </source>
</evidence>
<feature type="compositionally biased region" description="Low complexity" evidence="1">
    <location>
        <begin position="540"/>
        <end position="551"/>
    </location>
</feature>
<feature type="compositionally biased region" description="Polar residues" evidence="1">
    <location>
        <begin position="1"/>
        <end position="12"/>
    </location>
</feature>
<evidence type="ECO:0000313" key="2">
    <source>
        <dbReference type="EMBL" id="PAV16325.1"/>
    </source>
</evidence>
<sequence>MLPTSPRTSTNFPPRKQSSSSGQSYRSRRESLLSDSSEPPVRGSAQFSIPMSPVPASLPYLEPRSVPQSMQHDSAYQSLTRDMERQSRPPARRVLPPLDMPIPAIRETLGEQSYVNFGTATVSEAMNISPSGYGYGNEIIMRHTSDIQREKKWYKFYRAITSPFRRLAQLVRRKKGSDRSPKGRSGLSTAPSSGWHFRDNTPLPPPIPSGLFEFQQGQDLAWGAYGSTEAHRRSASVGSRRETDAATDSSRNHGASHLSRHTAGTRSHRSRTSFRTDSFPSRRSAHARGEPLMPPPPVPEILTPVPVQASTRASFAMPTPSMPVPSIPPASARTTGAVQGSQPKENSRRSSRFSFASSKGESLAKLAMQFYRGLIALYNLPWIASPPKRVAVDFIPAMSSRSRHRYRRSRASLPPNVVEAAKEAREMLPSEGKSWYRPSPEQLLKQRENACPHKNQYCMHPPPNQQGDGISRTICPTYPFPQPQYYNWGSTDANHSQPPVFFITPASPSTGPNIIGAQYPPQNLPYGAQFITMPQPVFYAPGQQQPRASSSQPPPGVHPPPGLAVGHRPPSMRPQTSVSNNISPQPQRPSPRTAQQSSPSGSGLGSGNSNQGQGQEGTAGATANLNPSVAAERRGEASRAPPSQTSPQNGGYILYSGPQVAAQPANYAVPMYQQAPSWANPPRF</sequence>
<feature type="compositionally biased region" description="Low complexity" evidence="1">
    <location>
        <begin position="15"/>
        <end position="25"/>
    </location>
</feature>
<feature type="region of interest" description="Disordered" evidence="1">
    <location>
        <begin position="231"/>
        <end position="303"/>
    </location>
</feature>
<comment type="caution">
    <text evidence="2">The sequence shown here is derived from an EMBL/GenBank/DDBJ whole genome shotgun (WGS) entry which is preliminary data.</text>
</comment>
<protein>
    <submittedName>
        <fullName evidence="2">Uncharacterized protein</fullName>
    </submittedName>
</protein>
<name>A0A286U9T3_9AGAM</name>
<dbReference type="InParanoid" id="A0A286U9T3"/>
<dbReference type="OrthoDB" id="10641852at2759"/>
<dbReference type="AlphaFoldDB" id="A0A286U9T3"/>
<feature type="compositionally biased region" description="Low complexity" evidence="1">
    <location>
        <begin position="273"/>
        <end position="282"/>
    </location>
</feature>
<accession>A0A286U9T3</accession>
<proteinExistence type="predicted"/>
<feature type="compositionally biased region" description="Polar residues" evidence="1">
    <location>
        <begin position="66"/>
        <end position="80"/>
    </location>
</feature>
<gene>
    <name evidence="2" type="ORF">PNOK_0794500</name>
</gene>
<feature type="compositionally biased region" description="Low complexity" evidence="1">
    <location>
        <begin position="595"/>
        <end position="623"/>
    </location>
</feature>
<feature type="region of interest" description="Disordered" evidence="1">
    <location>
        <begin position="171"/>
        <end position="212"/>
    </location>
</feature>
<feature type="region of interest" description="Disordered" evidence="1">
    <location>
        <begin position="539"/>
        <end position="655"/>
    </location>
</feature>
<reference evidence="2 3" key="1">
    <citation type="journal article" date="2017" name="Mol. Ecol.">
        <title>Comparative and population genomic landscape of Phellinus noxius: A hypervariable fungus causing root rot in trees.</title>
        <authorList>
            <person name="Chung C.L."/>
            <person name="Lee T.J."/>
            <person name="Akiba M."/>
            <person name="Lee H.H."/>
            <person name="Kuo T.H."/>
            <person name="Liu D."/>
            <person name="Ke H.M."/>
            <person name="Yokoi T."/>
            <person name="Roa M.B."/>
            <person name="Lu M.J."/>
            <person name="Chang Y.Y."/>
            <person name="Ann P.J."/>
            <person name="Tsai J.N."/>
            <person name="Chen C.Y."/>
            <person name="Tzean S.S."/>
            <person name="Ota Y."/>
            <person name="Hattori T."/>
            <person name="Sahashi N."/>
            <person name="Liou R.F."/>
            <person name="Kikuchi T."/>
            <person name="Tsai I.J."/>
        </authorList>
    </citation>
    <scope>NUCLEOTIDE SEQUENCE [LARGE SCALE GENOMIC DNA]</scope>
    <source>
        <strain evidence="2 3">FFPRI411160</strain>
    </source>
</reference>
<evidence type="ECO:0000256" key="1">
    <source>
        <dbReference type="SAM" id="MobiDB-lite"/>
    </source>
</evidence>
<dbReference type="Proteomes" id="UP000217199">
    <property type="component" value="Unassembled WGS sequence"/>
</dbReference>
<dbReference type="EMBL" id="NBII01000008">
    <property type="protein sequence ID" value="PAV16325.1"/>
    <property type="molecule type" value="Genomic_DNA"/>
</dbReference>
<feature type="compositionally biased region" description="Polar residues" evidence="1">
    <location>
        <begin position="573"/>
        <end position="594"/>
    </location>
</feature>
<organism evidence="2 3">
    <name type="scientific">Pyrrhoderma noxium</name>
    <dbReference type="NCBI Taxonomy" id="2282107"/>
    <lineage>
        <taxon>Eukaryota</taxon>
        <taxon>Fungi</taxon>
        <taxon>Dikarya</taxon>
        <taxon>Basidiomycota</taxon>
        <taxon>Agaricomycotina</taxon>
        <taxon>Agaricomycetes</taxon>
        <taxon>Hymenochaetales</taxon>
        <taxon>Hymenochaetaceae</taxon>
        <taxon>Pyrrhoderma</taxon>
    </lineage>
</organism>
<feature type="region of interest" description="Disordered" evidence="1">
    <location>
        <begin position="1"/>
        <end position="98"/>
    </location>
</feature>
<feature type="compositionally biased region" description="Polar residues" evidence="1">
    <location>
        <begin position="332"/>
        <end position="344"/>
    </location>
</feature>
<feature type="region of interest" description="Disordered" evidence="1">
    <location>
        <begin position="315"/>
        <end position="358"/>
    </location>
</feature>
<keyword evidence="3" id="KW-1185">Reference proteome</keyword>
<feature type="compositionally biased region" description="Pro residues" evidence="1">
    <location>
        <begin position="552"/>
        <end position="562"/>
    </location>
</feature>